<keyword evidence="2" id="KW-1185">Reference proteome</keyword>
<evidence type="ECO:0000313" key="2">
    <source>
        <dbReference type="Proteomes" id="UP001430953"/>
    </source>
</evidence>
<dbReference type="AlphaFoldDB" id="A0AAW2ET42"/>
<evidence type="ECO:0000313" key="1">
    <source>
        <dbReference type="EMBL" id="KAL0105604.1"/>
    </source>
</evidence>
<reference evidence="1 2" key="1">
    <citation type="submission" date="2023-03" db="EMBL/GenBank/DDBJ databases">
        <title>High recombination rates correlate with genetic variation in Cardiocondyla obscurior ants.</title>
        <authorList>
            <person name="Errbii M."/>
        </authorList>
    </citation>
    <scope>NUCLEOTIDE SEQUENCE [LARGE SCALE GENOMIC DNA]</scope>
    <source>
        <strain evidence="1">Alpha-2009</strain>
        <tissue evidence="1">Whole body</tissue>
    </source>
</reference>
<organism evidence="1 2">
    <name type="scientific">Cardiocondyla obscurior</name>
    <dbReference type="NCBI Taxonomy" id="286306"/>
    <lineage>
        <taxon>Eukaryota</taxon>
        <taxon>Metazoa</taxon>
        <taxon>Ecdysozoa</taxon>
        <taxon>Arthropoda</taxon>
        <taxon>Hexapoda</taxon>
        <taxon>Insecta</taxon>
        <taxon>Pterygota</taxon>
        <taxon>Neoptera</taxon>
        <taxon>Endopterygota</taxon>
        <taxon>Hymenoptera</taxon>
        <taxon>Apocrita</taxon>
        <taxon>Aculeata</taxon>
        <taxon>Formicoidea</taxon>
        <taxon>Formicidae</taxon>
        <taxon>Myrmicinae</taxon>
        <taxon>Cardiocondyla</taxon>
    </lineage>
</organism>
<comment type="caution">
    <text evidence="1">The sequence shown here is derived from an EMBL/GenBank/DDBJ whole genome shotgun (WGS) entry which is preliminary data.</text>
</comment>
<dbReference type="Proteomes" id="UP001430953">
    <property type="component" value="Unassembled WGS sequence"/>
</dbReference>
<dbReference type="EMBL" id="JADYXP020000018">
    <property type="protein sequence ID" value="KAL0105604.1"/>
    <property type="molecule type" value="Genomic_DNA"/>
</dbReference>
<proteinExistence type="predicted"/>
<protein>
    <submittedName>
        <fullName evidence="1">Uncharacterized protein</fullName>
    </submittedName>
</protein>
<name>A0AAW2ET42_9HYME</name>
<gene>
    <name evidence="1" type="ORF">PUN28_015831</name>
</gene>
<accession>A0AAW2ET42</accession>
<sequence>MSRGYLHIIMFVYSKPYKTAACVSRISPGSYRVRRDKIHAITYTPLCGRFAWSSNRDCRGLSAGKVNRGCYFTRRVLRQSFTKNFARPSPPGTKRDVICGDRTPWEWQGSEKNVLGNFSKKTRFLCAFVDL</sequence>